<dbReference type="InterPro" id="IPR008538">
    <property type="entry name" value="Uma2"/>
</dbReference>
<dbReference type="SUPFAM" id="SSF52980">
    <property type="entry name" value="Restriction endonuclease-like"/>
    <property type="match status" value="1"/>
</dbReference>
<dbReference type="Proteomes" id="UP000830835">
    <property type="component" value="Unassembled WGS sequence"/>
</dbReference>
<keyword evidence="3" id="KW-1185">Reference proteome</keyword>
<evidence type="ECO:0000313" key="3">
    <source>
        <dbReference type="Proteomes" id="UP000830835"/>
    </source>
</evidence>
<protein>
    <submittedName>
        <fullName evidence="2">Uma2 family endonuclease</fullName>
    </submittedName>
</protein>
<dbReference type="EMBL" id="JAFIRA010000011">
    <property type="protein sequence ID" value="MCJ2542488.1"/>
    <property type="molecule type" value="Genomic_DNA"/>
</dbReference>
<dbReference type="RefSeq" id="WP_244349765.1">
    <property type="nucleotide sequence ID" value="NZ_JAFIRA010000011.1"/>
</dbReference>
<proteinExistence type="predicted"/>
<dbReference type="InterPro" id="IPR011335">
    <property type="entry name" value="Restrct_endonuc-II-like"/>
</dbReference>
<evidence type="ECO:0000313" key="2">
    <source>
        <dbReference type="EMBL" id="MCJ2542488.1"/>
    </source>
</evidence>
<evidence type="ECO:0000259" key="1">
    <source>
        <dbReference type="Pfam" id="PF05685"/>
    </source>
</evidence>
<feature type="domain" description="Putative restriction endonuclease" evidence="1">
    <location>
        <begin position="15"/>
        <end position="184"/>
    </location>
</feature>
<sequence length="190" mass="21563">MIALNLRPALTLTDEAFEQLCRSNPDLRLERTAQGELIAMAPTGSESGYRNADLLGQLWQWNRQMCLGFIFDSSAGFTLPNGAIRSPDAAWIEKTRWERLSSEQRRKFAPLCPDFVLELKSPNDELPTLQAKLQEYIDNGAQLGWLIDPELQQVHVYRPGQTVQIYDRPGTLPGDPVLPNFVMDFTLIWS</sequence>
<dbReference type="PANTHER" id="PTHR34107:SF7">
    <property type="entry name" value="SLR2092 PROTEIN"/>
    <property type="match status" value="1"/>
</dbReference>
<comment type="caution">
    <text evidence="2">The sequence shown here is derived from an EMBL/GenBank/DDBJ whole genome shotgun (WGS) entry which is preliminary data.</text>
</comment>
<gene>
    <name evidence="2" type="ORF">JX360_06135</name>
</gene>
<dbReference type="CDD" id="cd06260">
    <property type="entry name" value="DUF820-like"/>
    <property type="match status" value="1"/>
</dbReference>
<keyword evidence="2" id="KW-0378">Hydrolase</keyword>
<name>A0ABT0C9M3_THEVL</name>
<dbReference type="PANTHER" id="PTHR34107">
    <property type="entry name" value="SLL0198 PROTEIN-RELATED"/>
    <property type="match status" value="1"/>
</dbReference>
<dbReference type="GO" id="GO:0004519">
    <property type="term" value="F:endonuclease activity"/>
    <property type="evidence" value="ECO:0007669"/>
    <property type="project" value="UniProtKB-KW"/>
</dbReference>
<dbReference type="Pfam" id="PF05685">
    <property type="entry name" value="Uma2"/>
    <property type="match status" value="1"/>
</dbReference>
<organism evidence="2 3">
    <name type="scientific">Thermostichus vulcanus str. 'Rupite'</name>
    <dbReference type="NCBI Taxonomy" id="2813851"/>
    <lineage>
        <taxon>Bacteria</taxon>
        <taxon>Bacillati</taxon>
        <taxon>Cyanobacteriota</taxon>
        <taxon>Cyanophyceae</taxon>
        <taxon>Thermostichales</taxon>
        <taxon>Thermostichaceae</taxon>
        <taxon>Thermostichus</taxon>
    </lineage>
</organism>
<dbReference type="Gene3D" id="3.90.1570.10">
    <property type="entry name" value="tt1808, chain A"/>
    <property type="match status" value="1"/>
</dbReference>
<dbReference type="InterPro" id="IPR012296">
    <property type="entry name" value="Nuclease_put_TT1808"/>
</dbReference>
<reference evidence="2" key="1">
    <citation type="submission" date="2021-02" db="EMBL/GenBank/DDBJ databases">
        <title>The CRISPR/cas machinery reduction and long-range gene transfer in the hot spring cyanobacterium Synechococcus.</title>
        <authorList>
            <person name="Dvorak P."/>
            <person name="Jahodarova E."/>
            <person name="Hasler P."/>
            <person name="Poulickova A."/>
        </authorList>
    </citation>
    <scope>NUCLEOTIDE SEQUENCE</scope>
    <source>
        <strain evidence="2">Rupite</strain>
    </source>
</reference>
<keyword evidence="2" id="KW-0255">Endonuclease</keyword>
<accession>A0ABT0C9M3</accession>
<keyword evidence="2" id="KW-0540">Nuclease</keyword>